<reference evidence="17" key="1">
    <citation type="submission" date="2011-07" db="EMBL/GenBank/DDBJ databases">
        <title>Divergent evolution of antigenic variation in African trypanosomes.</title>
        <authorList>
            <person name="Jackson A.P."/>
            <person name="Berry A."/>
            <person name="Allison H.C."/>
            <person name="Burton P."/>
            <person name="Anderson J."/>
            <person name="Aslett M."/>
            <person name="Brown R."/>
            <person name="Corton N."/>
            <person name="Harris D."/>
            <person name="Hauser H."/>
            <person name="Gamble J."/>
            <person name="Gilderthorp R."/>
            <person name="McQuillan J."/>
            <person name="Quail M.A."/>
            <person name="Sanders M."/>
            <person name="Van Tonder A."/>
            <person name="Ginger M.L."/>
            <person name="Donelson J.E."/>
            <person name="Field M.C."/>
            <person name="Barry J.D."/>
            <person name="Berriman M."/>
            <person name="Hertz-Fowler C."/>
        </authorList>
    </citation>
    <scope>NUCLEOTIDE SEQUENCE [LARGE SCALE GENOMIC DNA]</scope>
    <source>
        <strain evidence="17">IL3000</strain>
    </source>
</reference>
<feature type="non-terminal residue" evidence="16">
    <location>
        <position position="461"/>
    </location>
</feature>
<dbReference type="PANTHER" id="PTHR12294">
    <property type="entry name" value="EF HAND DOMAIN FAMILY A1,A2-RELATED"/>
    <property type="match status" value="1"/>
</dbReference>
<proteinExistence type="inferred from homology"/>
<dbReference type="Gene3D" id="1.10.238.10">
    <property type="entry name" value="EF-hand"/>
    <property type="match status" value="3"/>
</dbReference>
<keyword evidence="5" id="KW-0479">Metal-binding</keyword>
<dbReference type="GO" id="GO:0005758">
    <property type="term" value="C:mitochondrial intermembrane space"/>
    <property type="evidence" value="ECO:0007669"/>
    <property type="project" value="UniProtKB-SubCell"/>
</dbReference>
<dbReference type="PROSITE" id="PS50222">
    <property type="entry name" value="EF_HAND_2"/>
    <property type="match status" value="2"/>
</dbReference>
<dbReference type="PROSITE" id="PS00018">
    <property type="entry name" value="EF_HAND_1"/>
    <property type="match status" value="1"/>
</dbReference>
<evidence type="ECO:0000256" key="2">
    <source>
        <dbReference type="ARBA" id="ARBA00004569"/>
    </source>
</evidence>
<dbReference type="AlphaFoldDB" id="F9WFX7"/>
<keyword evidence="9" id="KW-0809">Transit peptide</keyword>
<dbReference type="GO" id="GO:0036444">
    <property type="term" value="P:calcium import into the mitochondrion"/>
    <property type="evidence" value="ECO:0007669"/>
    <property type="project" value="TreeGrafter"/>
</dbReference>
<evidence type="ECO:0000256" key="11">
    <source>
        <dbReference type="ARBA" id="ARBA00023128"/>
    </source>
</evidence>
<dbReference type="VEuPathDB" id="TriTrypDB:TcIL3000_0_11550"/>
<feature type="compositionally biased region" description="Low complexity" evidence="14">
    <location>
        <begin position="348"/>
        <end position="357"/>
    </location>
</feature>
<evidence type="ECO:0000256" key="4">
    <source>
        <dbReference type="ARBA" id="ARBA00022568"/>
    </source>
</evidence>
<accession>F9WFX7</accession>
<dbReference type="PANTHER" id="PTHR12294:SF1">
    <property type="entry name" value="CALCIUM UPTAKE PROTEIN 1, MITOCHONDRIAL"/>
    <property type="match status" value="1"/>
</dbReference>
<keyword evidence="12" id="KW-0472">Membrane</keyword>
<keyword evidence="3" id="KW-0813">Transport</keyword>
<sequence>MPGRRRAAAGVLFGLAGCVSFGGFAGNFRPPMCWGYGGEAPGVMRHSAAYPKVFGGLTDVRRRFSKYATHNSEGLEVLHLADLIACICLLDEDERQHLNEWVDGAVKQRGKEFTRFFGMVDMNGDQAITYSEFCVFLTLVSTSKKHLKIAFSAFCNSENNSLSREGFRHVLNTLMVDSAVQIVEEVGRNQSNFAVKGRHPPAGLSNDEFLTSNLVNLFFSSARDGQISFDEFWGLVRRIQLEVRKIEFGLYDTQNRGKIRRHHLQKLLFPGVNALHRQGEYKSCSRRVVDDDGSGYPRDEYVSWDFYVKMFDMLRETENIVHGMSLALKARHALPHVGGGNVISSPLESEAPLSSAPTGHLQKPPTSRETALDGGLDSDELYRIFRGCGDLAHIKKHEVDQIVKIFDVNGSGRLFPDEFGRMCRLSTSFFLHSVPIFVEPQRNKIQQFCAHVCSSGSVYLF</sequence>
<evidence type="ECO:0000256" key="10">
    <source>
        <dbReference type="ARBA" id="ARBA00023065"/>
    </source>
</evidence>
<keyword evidence="10" id="KW-0406">Ion transport</keyword>
<dbReference type="GO" id="GO:0051560">
    <property type="term" value="P:mitochondrial calcium ion homeostasis"/>
    <property type="evidence" value="ECO:0007669"/>
    <property type="project" value="TreeGrafter"/>
</dbReference>
<evidence type="ECO:0000256" key="14">
    <source>
        <dbReference type="SAM" id="MobiDB-lite"/>
    </source>
</evidence>
<evidence type="ECO:0000256" key="9">
    <source>
        <dbReference type="ARBA" id="ARBA00022946"/>
    </source>
</evidence>
<dbReference type="InterPro" id="IPR002048">
    <property type="entry name" value="EF_hand_dom"/>
</dbReference>
<evidence type="ECO:0000256" key="6">
    <source>
        <dbReference type="ARBA" id="ARBA00022737"/>
    </source>
</evidence>
<keyword evidence="17" id="KW-1185">Reference proteome</keyword>
<dbReference type="Proteomes" id="UP000000702">
    <property type="component" value="Unassembled WGS sequence"/>
</dbReference>
<dbReference type="InterPro" id="IPR011992">
    <property type="entry name" value="EF-hand-dom_pair"/>
</dbReference>
<dbReference type="GO" id="GO:1990246">
    <property type="term" value="C:uniplex complex"/>
    <property type="evidence" value="ECO:0007669"/>
    <property type="project" value="TreeGrafter"/>
</dbReference>
<dbReference type="EMBL" id="CAEQ01002197">
    <property type="protein sequence ID" value="CCD16207.1"/>
    <property type="molecule type" value="Genomic_DNA"/>
</dbReference>
<dbReference type="InterPro" id="IPR039800">
    <property type="entry name" value="MICU1/2/3"/>
</dbReference>
<keyword evidence="11" id="KW-0496">Mitochondrion</keyword>
<evidence type="ECO:0000256" key="7">
    <source>
        <dbReference type="ARBA" id="ARBA00022792"/>
    </source>
</evidence>
<keyword evidence="6" id="KW-0677">Repeat</keyword>
<evidence type="ECO:0000256" key="12">
    <source>
        <dbReference type="ARBA" id="ARBA00023136"/>
    </source>
</evidence>
<evidence type="ECO:0000259" key="15">
    <source>
        <dbReference type="PROSITE" id="PS50222"/>
    </source>
</evidence>
<keyword evidence="4" id="KW-0109">Calcium transport</keyword>
<feature type="domain" description="EF-hand" evidence="15">
    <location>
        <begin position="394"/>
        <end position="429"/>
    </location>
</feature>
<comment type="caution">
    <text evidence="16">The sequence shown here is derived from an EMBL/GenBank/DDBJ whole genome shotgun (WGS) entry which is preliminary data.</text>
</comment>
<evidence type="ECO:0000256" key="1">
    <source>
        <dbReference type="ARBA" id="ARBA00004273"/>
    </source>
</evidence>
<keyword evidence="8" id="KW-0106">Calcium</keyword>
<name>F9WFX7_TRYCI</name>
<evidence type="ECO:0000313" key="17">
    <source>
        <dbReference type="Proteomes" id="UP000000702"/>
    </source>
</evidence>
<organism evidence="16 17">
    <name type="scientific">Trypanosoma congolense (strain IL3000)</name>
    <dbReference type="NCBI Taxonomy" id="1068625"/>
    <lineage>
        <taxon>Eukaryota</taxon>
        <taxon>Discoba</taxon>
        <taxon>Euglenozoa</taxon>
        <taxon>Kinetoplastea</taxon>
        <taxon>Metakinetoplastina</taxon>
        <taxon>Trypanosomatida</taxon>
        <taxon>Trypanosomatidae</taxon>
        <taxon>Trypanosoma</taxon>
        <taxon>Nannomonas</taxon>
    </lineage>
</organism>
<evidence type="ECO:0000256" key="3">
    <source>
        <dbReference type="ARBA" id="ARBA00022448"/>
    </source>
</evidence>
<evidence type="ECO:0000256" key="13">
    <source>
        <dbReference type="ARBA" id="ARBA00038333"/>
    </source>
</evidence>
<protein>
    <submittedName>
        <fullName evidence="16">WGS project CAEQ00000000 data, annotated contig 434</fullName>
    </submittedName>
</protein>
<feature type="region of interest" description="Disordered" evidence="14">
    <location>
        <begin position="348"/>
        <end position="372"/>
    </location>
</feature>
<dbReference type="OMA" id="INSASWW"/>
<reference evidence="16 17" key="2">
    <citation type="journal article" date="2012" name="Proc. Natl. Acad. Sci. U.S.A.">
        <title>Antigenic diversity is generated by distinct evolutionary mechanisms in African trypanosome species.</title>
        <authorList>
            <person name="Jackson A.P."/>
            <person name="Berry A."/>
            <person name="Aslett M."/>
            <person name="Allison H.C."/>
            <person name="Burton P."/>
            <person name="Vavrova-Anderson J."/>
            <person name="Brown R."/>
            <person name="Browne H."/>
            <person name="Corton N."/>
            <person name="Hauser H."/>
            <person name="Gamble J."/>
            <person name="Gilderthorp R."/>
            <person name="Marcello L."/>
            <person name="McQuillan J."/>
            <person name="Otto T.D."/>
            <person name="Quail M.A."/>
            <person name="Sanders M.J."/>
            <person name="van Tonder A."/>
            <person name="Ginger M.L."/>
            <person name="Field M.C."/>
            <person name="Barry J.D."/>
            <person name="Hertz-Fowler C."/>
            <person name="Berriman M."/>
        </authorList>
    </citation>
    <scope>NUCLEOTIDE SEQUENCE [LARGE SCALE GENOMIC DNA]</scope>
    <source>
        <strain evidence="16 17">IL3000</strain>
    </source>
</reference>
<dbReference type="PROSITE" id="PS51257">
    <property type="entry name" value="PROKAR_LIPOPROTEIN"/>
    <property type="match status" value="1"/>
</dbReference>
<keyword evidence="7" id="KW-0999">Mitochondrion inner membrane</keyword>
<dbReference type="SMART" id="SM00054">
    <property type="entry name" value="EFh"/>
    <property type="match status" value="2"/>
</dbReference>
<evidence type="ECO:0000256" key="8">
    <source>
        <dbReference type="ARBA" id="ARBA00022837"/>
    </source>
</evidence>
<gene>
    <name evidence="16" type="ORF">TCIL3000_0_11550</name>
</gene>
<comment type="similarity">
    <text evidence="13">Belongs to the MICU1 family. MICU1 subfamily.</text>
</comment>
<dbReference type="Pfam" id="PF13833">
    <property type="entry name" value="EF-hand_8"/>
    <property type="match status" value="1"/>
</dbReference>
<comment type="subcellular location">
    <subcellularLocation>
        <location evidence="1">Mitochondrion inner membrane</location>
    </subcellularLocation>
    <subcellularLocation>
        <location evidence="2">Mitochondrion intermembrane space</location>
    </subcellularLocation>
</comment>
<feature type="domain" description="EF-hand" evidence="15">
    <location>
        <begin position="108"/>
        <end position="143"/>
    </location>
</feature>
<evidence type="ECO:0000256" key="5">
    <source>
        <dbReference type="ARBA" id="ARBA00022723"/>
    </source>
</evidence>
<evidence type="ECO:0000313" key="16">
    <source>
        <dbReference type="EMBL" id="CCD16207.1"/>
    </source>
</evidence>
<dbReference type="SUPFAM" id="SSF47473">
    <property type="entry name" value="EF-hand"/>
    <property type="match status" value="2"/>
</dbReference>
<dbReference type="GO" id="GO:0005509">
    <property type="term" value="F:calcium ion binding"/>
    <property type="evidence" value="ECO:0007669"/>
    <property type="project" value="InterPro"/>
</dbReference>
<dbReference type="InterPro" id="IPR018247">
    <property type="entry name" value="EF_Hand_1_Ca_BS"/>
</dbReference>